<dbReference type="Proteomes" id="UP000245678">
    <property type="component" value="Unassembled WGS sequence"/>
</dbReference>
<name>A0A316HAN4_9SPHI</name>
<dbReference type="EMBL" id="QGHA01000005">
    <property type="protein sequence ID" value="PWK77353.1"/>
    <property type="molecule type" value="Genomic_DNA"/>
</dbReference>
<keyword evidence="1" id="KW-0812">Transmembrane</keyword>
<evidence type="ECO:0000313" key="2">
    <source>
        <dbReference type="EMBL" id="PWK77353.1"/>
    </source>
</evidence>
<accession>A0A316HAN4</accession>
<organism evidence="2 3">
    <name type="scientific">Mucilaginibacter oryzae</name>
    <dbReference type="NCBI Taxonomy" id="468058"/>
    <lineage>
        <taxon>Bacteria</taxon>
        <taxon>Pseudomonadati</taxon>
        <taxon>Bacteroidota</taxon>
        <taxon>Sphingobacteriia</taxon>
        <taxon>Sphingobacteriales</taxon>
        <taxon>Sphingobacteriaceae</taxon>
        <taxon>Mucilaginibacter</taxon>
    </lineage>
</organism>
<dbReference type="AlphaFoldDB" id="A0A316HAN4"/>
<feature type="transmembrane region" description="Helical" evidence="1">
    <location>
        <begin position="110"/>
        <end position="134"/>
    </location>
</feature>
<proteinExistence type="predicted"/>
<sequence length="208" mass="23675">MKKKILWGLFAVLSTLIGLYPVKYLITRGKTGILKTKPDWLLDSEIWKSLFYTHIILGGLALLIGWVQFSTMLRRNNPSVHQLIGKVYVLSVLLSAVSGFYIALFADGGLWTSLGFSCLAAIWFYTTLTAYLAARNKQFLKHRNRMIYSYAACFAAVTLRIWLPLLIIVTGNFSTSYKIVAWLSWIPNLLLAYLIIKRKQPAGTFDYH</sequence>
<feature type="transmembrane region" description="Helical" evidence="1">
    <location>
        <begin position="46"/>
        <end position="67"/>
    </location>
</feature>
<gene>
    <name evidence="2" type="ORF">LX99_03166</name>
</gene>
<keyword evidence="3" id="KW-1185">Reference proteome</keyword>
<feature type="transmembrane region" description="Helical" evidence="1">
    <location>
        <begin position="7"/>
        <end position="26"/>
    </location>
</feature>
<comment type="caution">
    <text evidence="2">The sequence shown here is derived from an EMBL/GenBank/DDBJ whole genome shotgun (WGS) entry which is preliminary data.</text>
</comment>
<dbReference type="InterPro" id="IPR018750">
    <property type="entry name" value="DUF2306_membrane"/>
</dbReference>
<feature type="transmembrane region" description="Helical" evidence="1">
    <location>
        <begin position="179"/>
        <end position="196"/>
    </location>
</feature>
<feature type="transmembrane region" description="Helical" evidence="1">
    <location>
        <begin position="146"/>
        <end position="167"/>
    </location>
</feature>
<feature type="transmembrane region" description="Helical" evidence="1">
    <location>
        <begin position="87"/>
        <end position="104"/>
    </location>
</feature>
<evidence type="ECO:0000256" key="1">
    <source>
        <dbReference type="SAM" id="Phobius"/>
    </source>
</evidence>
<keyword evidence="1" id="KW-1133">Transmembrane helix</keyword>
<dbReference type="Pfam" id="PF10067">
    <property type="entry name" value="DUF2306"/>
    <property type="match status" value="1"/>
</dbReference>
<protein>
    <submittedName>
        <fullName evidence="2">Putative membrane protein</fullName>
    </submittedName>
</protein>
<keyword evidence="1" id="KW-0472">Membrane</keyword>
<reference evidence="2 3" key="1">
    <citation type="submission" date="2018-05" db="EMBL/GenBank/DDBJ databases">
        <title>Genomic Encyclopedia of Archaeal and Bacterial Type Strains, Phase II (KMG-II): from individual species to whole genera.</title>
        <authorList>
            <person name="Goeker M."/>
        </authorList>
    </citation>
    <scope>NUCLEOTIDE SEQUENCE [LARGE SCALE GENOMIC DNA]</scope>
    <source>
        <strain evidence="2 3">DSM 19975</strain>
    </source>
</reference>
<dbReference type="RefSeq" id="WP_109608725.1">
    <property type="nucleotide sequence ID" value="NZ_QGHA01000005.1"/>
</dbReference>
<evidence type="ECO:0000313" key="3">
    <source>
        <dbReference type="Proteomes" id="UP000245678"/>
    </source>
</evidence>